<keyword evidence="3" id="KW-1185">Reference proteome</keyword>
<evidence type="ECO:0000256" key="1">
    <source>
        <dbReference type="SAM" id="Phobius"/>
    </source>
</evidence>
<keyword evidence="1" id="KW-0812">Transmembrane</keyword>
<dbReference type="RefSeq" id="WP_124974161.1">
    <property type="nucleotide sequence ID" value="NZ_RQVS01000027.1"/>
</dbReference>
<reference evidence="2 3" key="1">
    <citation type="submission" date="2018-11" db="EMBL/GenBank/DDBJ databases">
        <title>YIM 102482-1 draft genome.</title>
        <authorList>
            <person name="Li G."/>
            <person name="Jiang Y."/>
        </authorList>
    </citation>
    <scope>NUCLEOTIDE SEQUENCE [LARGE SCALE GENOMIC DNA]</scope>
    <source>
        <strain evidence="2 3">YIM 102482-1</strain>
    </source>
</reference>
<keyword evidence="1" id="KW-1133">Transmembrane helix</keyword>
<organism evidence="2 3">
    <name type="scientific">Gulosibacter macacae</name>
    <dbReference type="NCBI Taxonomy" id="2488791"/>
    <lineage>
        <taxon>Bacteria</taxon>
        <taxon>Bacillati</taxon>
        <taxon>Actinomycetota</taxon>
        <taxon>Actinomycetes</taxon>
        <taxon>Micrococcales</taxon>
        <taxon>Microbacteriaceae</taxon>
        <taxon>Gulosibacter</taxon>
    </lineage>
</organism>
<protein>
    <submittedName>
        <fullName evidence="2">Sulfate permease</fullName>
    </submittedName>
</protein>
<comment type="caution">
    <text evidence="2">The sequence shown here is derived from an EMBL/GenBank/DDBJ whole genome shotgun (WGS) entry which is preliminary data.</text>
</comment>
<gene>
    <name evidence="2" type="ORF">EG850_12970</name>
</gene>
<sequence length="118" mass="13724">MLALIWHLSSFANDLLQRYAPTNRLIWFLRRRENLRYGVLAMLFSVPYLLIARGALALIGVGAPEWLYLVFILCIWNAIKFLVWGPISLLFLTKARFREAERFNASPTRQPSQDQRTG</sequence>
<dbReference type="Proteomes" id="UP000274391">
    <property type="component" value="Unassembled WGS sequence"/>
</dbReference>
<feature type="transmembrane region" description="Helical" evidence="1">
    <location>
        <begin position="66"/>
        <end position="92"/>
    </location>
</feature>
<accession>A0A3P3VSY2</accession>
<feature type="transmembrane region" description="Helical" evidence="1">
    <location>
        <begin position="37"/>
        <end position="60"/>
    </location>
</feature>
<dbReference type="AlphaFoldDB" id="A0A3P3VSY2"/>
<evidence type="ECO:0000313" key="3">
    <source>
        <dbReference type="Proteomes" id="UP000274391"/>
    </source>
</evidence>
<evidence type="ECO:0000313" key="2">
    <source>
        <dbReference type="EMBL" id="RRJ85564.1"/>
    </source>
</evidence>
<keyword evidence="1" id="KW-0472">Membrane</keyword>
<name>A0A3P3VSY2_9MICO</name>
<dbReference type="OrthoDB" id="4774131at2"/>
<dbReference type="EMBL" id="RQVS01000027">
    <property type="protein sequence ID" value="RRJ85564.1"/>
    <property type="molecule type" value="Genomic_DNA"/>
</dbReference>
<proteinExistence type="predicted"/>